<reference evidence="2" key="1">
    <citation type="submission" date="2022-02" db="EMBL/GenBank/DDBJ databases">
        <authorList>
            <person name="Henning P.M."/>
            <person name="McCubbin A.G."/>
            <person name="Shore J.S."/>
        </authorList>
    </citation>
    <scope>NUCLEOTIDE SEQUENCE</scope>
    <source>
        <strain evidence="2">F60SS</strain>
        <tissue evidence="2">Leaves</tissue>
    </source>
</reference>
<keyword evidence="3" id="KW-1185">Reference proteome</keyword>
<comment type="caution">
    <text evidence="2">The sequence shown here is derived from an EMBL/GenBank/DDBJ whole genome shotgun (WGS) entry which is preliminary data.</text>
</comment>
<sequence length="274" mass="29937">MAKVMAMMKAVTVMKMKLPGMRMVRMKAQRMAMLRMKLLEICLLESKMQGMTLLIMKLPRMKYLEICLLRVNMVEDVGVNGEVRNEGQGINDRHEVQEGEGINVPQETTYTMTQMSKAATKMWKKKTMLRNQTEVPNDANLEHMQPQNTTQASTVDNGQSPQTQTSTVDQVGAAERNVAGSRGRGGGGGRGRSRGSGRGSGRGAGVTSNLEQPPHVGSEETQLIPQIGQQSRRKPPTANPTRRTRSQSEISSSSVAFGRCTKRPKADTGSSSSG</sequence>
<dbReference type="Proteomes" id="UP001141552">
    <property type="component" value="Unassembled WGS sequence"/>
</dbReference>
<protein>
    <submittedName>
        <fullName evidence="2">Uncharacterized protein</fullName>
    </submittedName>
</protein>
<feature type="compositionally biased region" description="Gly residues" evidence="1">
    <location>
        <begin position="182"/>
        <end position="204"/>
    </location>
</feature>
<evidence type="ECO:0000313" key="2">
    <source>
        <dbReference type="EMBL" id="KAJ4825742.1"/>
    </source>
</evidence>
<dbReference type="EMBL" id="JAKUCV010006822">
    <property type="protein sequence ID" value="KAJ4825742.1"/>
    <property type="molecule type" value="Genomic_DNA"/>
</dbReference>
<reference evidence="2" key="2">
    <citation type="journal article" date="2023" name="Plants (Basel)">
        <title>Annotation of the Turnera subulata (Passifloraceae) Draft Genome Reveals the S-Locus Evolved after the Divergence of Turneroideae from Passifloroideae in a Stepwise Manner.</title>
        <authorList>
            <person name="Henning P.M."/>
            <person name="Roalson E.H."/>
            <person name="Mir W."/>
            <person name="McCubbin A.G."/>
            <person name="Shore J.S."/>
        </authorList>
    </citation>
    <scope>NUCLEOTIDE SEQUENCE</scope>
    <source>
        <strain evidence="2">F60SS</strain>
    </source>
</reference>
<evidence type="ECO:0000313" key="3">
    <source>
        <dbReference type="Proteomes" id="UP001141552"/>
    </source>
</evidence>
<feature type="compositionally biased region" description="Polar residues" evidence="1">
    <location>
        <begin position="148"/>
        <end position="169"/>
    </location>
</feature>
<feature type="non-terminal residue" evidence="2">
    <location>
        <position position="274"/>
    </location>
</feature>
<accession>A0A9Q0F8H5</accession>
<gene>
    <name evidence="2" type="ORF">Tsubulata_039089</name>
</gene>
<evidence type="ECO:0000256" key="1">
    <source>
        <dbReference type="SAM" id="MobiDB-lite"/>
    </source>
</evidence>
<feature type="compositionally biased region" description="Polar residues" evidence="1">
    <location>
        <begin position="219"/>
        <end position="230"/>
    </location>
</feature>
<proteinExistence type="predicted"/>
<feature type="region of interest" description="Disordered" evidence="1">
    <location>
        <begin position="148"/>
        <end position="274"/>
    </location>
</feature>
<organism evidence="2 3">
    <name type="scientific">Turnera subulata</name>
    <dbReference type="NCBI Taxonomy" id="218843"/>
    <lineage>
        <taxon>Eukaryota</taxon>
        <taxon>Viridiplantae</taxon>
        <taxon>Streptophyta</taxon>
        <taxon>Embryophyta</taxon>
        <taxon>Tracheophyta</taxon>
        <taxon>Spermatophyta</taxon>
        <taxon>Magnoliopsida</taxon>
        <taxon>eudicotyledons</taxon>
        <taxon>Gunneridae</taxon>
        <taxon>Pentapetalae</taxon>
        <taxon>rosids</taxon>
        <taxon>fabids</taxon>
        <taxon>Malpighiales</taxon>
        <taxon>Passifloraceae</taxon>
        <taxon>Turnera</taxon>
    </lineage>
</organism>
<name>A0A9Q0F8H5_9ROSI</name>
<dbReference type="AlphaFoldDB" id="A0A9Q0F8H5"/>